<protein>
    <submittedName>
        <fullName evidence="1">DUF669 domain-containing protein</fullName>
    </submittedName>
</protein>
<gene>
    <name evidence="1" type="ORF">EXM69_08420</name>
</gene>
<dbReference type="AlphaFoldDB" id="A0A846I1C4"/>
<dbReference type="InterPro" id="IPR007731">
    <property type="entry name" value="DUF669"/>
</dbReference>
<accession>A0A846I1C4</accession>
<organism evidence="1 2">
    <name type="scientific">Clostridium botulinum</name>
    <dbReference type="NCBI Taxonomy" id="1491"/>
    <lineage>
        <taxon>Bacteria</taxon>
        <taxon>Bacillati</taxon>
        <taxon>Bacillota</taxon>
        <taxon>Clostridia</taxon>
        <taxon>Eubacteriales</taxon>
        <taxon>Clostridiaceae</taxon>
        <taxon>Clostridium</taxon>
    </lineage>
</organism>
<dbReference type="Pfam" id="PF05037">
    <property type="entry name" value="DUF669"/>
    <property type="match status" value="1"/>
</dbReference>
<sequence>MANIWDKFDKNIDVKGLKADAKEAAENGGGDFKEVPHGEYEVEVNKLELRESKKGDPMLSIWFKILTGEYKGSLIFYNQVLSSGFGLHKANEMLRSLDSGVEVEFESFSKYNDMLMDMAEAIDGKLEYQLSYTANKKNNKFSEYEIKDIFEV</sequence>
<evidence type="ECO:0000313" key="2">
    <source>
        <dbReference type="Proteomes" id="UP000473887"/>
    </source>
</evidence>
<reference evidence="1 2" key="1">
    <citation type="submission" date="2019-02" db="EMBL/GenBank/DDBJ databases">
        <title>Genome sequencing of Clostridium botulinum clinical isolates.</title>
        <authorList>
            <person name="Brunt J."/>
            <person name="Van Vliet A.H.M."/>
            <person name="Stringer S.C."/>
            <person name="Grant K.A."/>
            <person name="Carter A.C."/>
            <person name="Peck M.W."/>
        </authorList>
    </citation>
    <scope>NUCLEOTIDE SEQUENCE [LARGE SCALE GENOMIC DNA]</scope>
    <source>
        <strain evidence="1 2">H142660711</strain>
    </source>
</reference>
<comment type="caution">
    <text evidence="1">The sequence shown here is derived from an EMBL/GenBank/DDBJ whole genome shotgun (WGS) entry which is preliminary data.</text>
</comment>
<dbReference type="Proteomes" id="UP000473887">
    <property type="component" value="Unassembled WGS sequence"/>
</dbReference>
<dbReference type="RefSeq" id="WP_222645120.1">
    <property type="nucleotide sequence ID" value="NZ_JACBCN010000047.1"/>
</dbReference>
<name>A0A846I1C4_CLOBO</name>
<dbReference type="EMBL" id="SGKC01000013">
    <property type="protein sequence ID" value="NEZ91970.1"/>
    <property type="molecule type" value="Genomic_DNA"/>
</dbReference>
<proteinExistence type="predicted"/>
<evidence type="ECO:0000313" key="1">
    <source>
        <dbReference type="EMBL" id="NEZ91970.1"/>
    </source>
</evidence>